<evidence type="ECO:0000256" key="3">
    <source>
        <dbReference type="ARBA" id="ARBA00022989"/>
    </source>
</evidence>
<dbReference type="RefSeq" id="WP_307362099.1">
    <property type="nucleotide sequence ID" value="NZ_JAUSXK010000001.1"/>
</dbReference>
<keyword evidence="4 5" id="KW-0472">Membrane</keyword>
<feature type="transmembrane region" description="Helical" evidence="5">
    <location>
        <begin position="364"/>
        <end position="386"/>
    </location>
</feature>
<dbReference type="SUPFAM" id="SSF103473">
    <property type="entry name" value="MFS general substrate transporter"/>
    <property type="match status" value="1"/>
</dbReference>
<organism evidence="6 7">
    <name type="scientific">Microbacterium murale</name>
    <dbReference type="NCBI Taxonomy" id="1081040"/>
    <lineage>
        <taxon>Bacteria</taxon>
        <taxon>Bacillati</taxon>
        <taxon>Actinomycetota</taxon>
        <taxon>Actinomycetes</taxon>
        <taxon>Micrococcales</taxon>
        <taxon>Microbacteriaceae</taxon>
        <taxon>Microbacterium</taxon>
    </lineage>
</organism>
<feature type="transmembrane region" description="Helical" evidence="5">
    <location>
        <begin position="308"/>
        <end position="329"/>
    </location>
</feature>
<dbReference type="PANTHER" id="PTHR23514">
    <property type="entry name" value="BYPASS OF STOP CODON PROTEIN 6"/>
    <property type="match status" value="1"/>
</dbReference>
<dbReference type="PANTHER" id="PTHR23514:SF13">
    <property type="entry name" value="INNER MEMBRANE PROTEIN YBJJ"/>
    <property type="match status" value="1"/>
</dbReference>
<comment type="caution">
    <text evidence="6">The sequence shown here is derived from an EMBL/GenBank/DDBJ whole genome shotgun (WGS) entry which is preliminary data.</text>
</comment>
<dbReference type="Gene3D" id="1.20.1250.20">
    <property type="entry name" value="MFS general substrate transporter like domains"/>
    <property type="match status" value="1"/>
</dbReference>
<reference evidence="6 7" key="1">
    <citation type="submission" date="2023-07" db="EMBL/GenBank/DDBJ databases">
        <title>Comparative genomics of wheat-associated soil bacteria to identify genetic determinants of phenazine resistance.</title>
        <authorList>
            <person name="Mouncey N."/>
        </authorList>
    </citation>
    <scope>NUCLEOTIDE SEQUENCE [LARGE SCALE GENOMIC DNA]</scope>
    <source>
        <strain evidence="6 7">W2I7</strain>
    </source>
</reference>
<evidence type="ECO:0000256" key="5">
    <source>
        <dbReference type="SAM" id="Phobius"/>
    </source>
</evidence>
<accession>A0ABU0PAN8</accession>
<proteinExistence type="predicted"/>
<name>A0ABU0PAN8_9MICO</name>
<keyword evidence="3 5" id="KW-1133">Transmembrane helix</keyword>
<feature type="transmembrane region" description="Helical" evidence="5">
    <location>
        <begin position="161"/>
        <end position="182"/>
    </location>
</feature>
<feature type="transmembrane region" description="Helical" evidence="5">
    <location>
        <begin position="336"/>
        <end position="358"/>
    </location>
</feature>
<dbReference type="InterPro" id="IPR036259">
    <property type="entry name" value="MFS_trans_sf"/>
</dbReference>
<gene>
    <name evidence="6" type="ORF">QFZ46_002562</name>
</gene>
<dbReference type="Proteomes" id="UP001239085">
    <property type="component" value="Unassembled WGS sequence"/>
</dbReference>
<comment type="subcellular location">
    <subcellularLocation>
        <location evidence="1">Membrane</location>
        <topology evidence="1">Multi-pass membrane protein</topology>
    </subcellularLocation>
</comment>
<feature type="transmembrane region" description="Helical" evidence="5">
    <location>
        <begin position="42"/>
        <end position="61"/>
    </location>
</feature>
<protein>
    <submittedName>
        <fullName evidence="6">MFS family permease</fullName>
    </submittedName>
</protein>
<feature type="transmembrane region" description="Helical" evidence="5">
    <location>
        <begin position="97"/>
        <end position="115"/>
    </location>
</feature>
<keyword evidence="7" id="KW-1185">Reference proteome</keyword>
<evidence type="ECO:0000313" key="6">
    <source>
        <dbReference type="EMBL" id="MDQ0644402.1"/>
    </source>
</evidence>
<dbReference type="InterPro" id="IPR051788">
    <property type="entry name" value="MFS_Transporter"/>
</dbReference>
<evidence type="ECO:0000256" key="4">
    <source>
        <dbReference type="ARBA" id="ARBA00023136"/>
    </source>
</evidence>
<evidence type="ECO:0000256" key="2">
    <source>
        <dbReference type="ARBA" id="ARBA00022692"/>
    </source>
</evidence>
<feature type="transmembrane region" description="Helical" evidence="5">
    <location>
        <begin position="73"/>
        <end position="91"/>
    </location>
</feature>
<dbReference type="EMBL" id="JAUSXK010000001">
    <property type="protein sequence ID" value="MDQ0644402.1"/>
    <property type="molecule type" value="Genomic_DNA"/>
</dbReference>
<evidence type="ECO:0000256" key="1">
    <source>
        <dbReference type="ARBA" id="ARBA00004141"/>
    </source>
</evidence>
<keyword evidence="2 5" id="KW-0812">Transmembrane</keyword>
<feature type="transmembrane region" description="Helical" evidence="5">
    <location>
        <begin position="136"/>
        <end position="155"/>
    </location>
</feature>
<evidence type="ECO:0000313" key="7">
    <source>
        <dbReference type="Proteomes" id="UP001239085"/>
    </source>
</evidence>
<feature type="transmembrane region" description="Helical" evidence="5">
    <location>
        <begin position="246"/>
        <end position="263"/>
    </location>
</feature>
<sequence>MDSIRTERTMVTALHGFTGLLTALWGAGLPSLDARLSLGPGGLAIVLLVLAAGASVAMPVAGRLAGRVTHVTIVRSAFPAAAVSLGAAGAMPSFGALIAATALFGVASGTLNVGLSASAMSVERAAGRPVIARMHGYWTLGAAGGGLVVSGLLHIGLDARVVTAAGAVAIAAVASLLGRALASTHDLTSPAQVATVPQTRMRREMWGWTAALGALGTAAFIAEGAAVDWAGVHATHELGATPATGSLMYALFFGAMTIMRFTGDRLRSTLGARRTLRLTGVIGACGYFLVILSPSLPSGGSTLCAATGWFLTGAGAALVWPITIGTLAAAGVTPGVLSIVATISYGGGLIGPALIGVVAEFSSLTAALAIPLALALAVSACAPAIIDRFQSNARPIPSPASSTQQGESQ</sequence>
<feature type="transmembrane region" description="Helical" evidence="5">
    <location>
        <begin position="275"/>
        <end position="296"/>
    </location>
</feature>
<feature type="transmembrane region" description="Helical" evidence="5">
    <location>
        <begin position="205"/>
        <end position="226"/>
    </location>
</feature>